<dbReference type="AlphaFoldDB" id="A0A1R4HBF5"/>
<gene>
    <name evidence="2" type="ORF">CRENPOLYSF2_3420002</name>
</gene>
<evidence type="ECO:0000313" key="3">
    <source>
        <dbReference type="Proteomes" id="UP000195442"/>
    </source>
</evidence>
<dbReference type="InterPro" id="IPR036165">
    <property type="entry name" value="YefM-like_sf"/>
</dbReference>
<dbReference type="SUPFAM" id="SSF143120">
    <property type="entry name" value="YefM-like"/>
    <property type="match status" value="1"/>
</dbReference>
<dbReference type="Gene3D" id="3.40.1620.10">
    <property type="entry name" value="YefM-like domain"/>
    <property type="match status" value="1"/>
</dbReference>
<dbReference type="EMBL" id="FUKJ01000271">
    <property type="protein sequence ID" value="SJM93592.1"/>
    <property type="molecule type" value="Genomic_DNA"/>
</dbReference>
<keyword evidence="3" id="KW-1185">Reference proteome</keyword>
<comment type="similarity">
    <text evidence="1">Belongs to the phD/YefM antitoxin family.</text>
</comment>
<reference evidence="3" key="1">
    <citation type="submission" date="2017-02" db="EMBL/GenBank/DDBJ databases">
        <authorList>
            <person name="Daims H."/>
        </authorList>
    </citation>
    <scope>NUCLEOTIDE SEQUENCE [LARGE SCALE GENOMIC DNA]</scope>
</reference>
<evidence type="ECO:0000256" key="1">
    <source>
        <dbReference type="ARBA" id="ARBA00009981"/>
    </source>
</evidence>
<dbReference type="Proteomes" id="UP000195442">
    <property type="component" value="Unassembled WGS sequence"/>
</dbReference>
<accession>A0A1R4HBF5</accession>
<evidence type="ECO:0000313" key="2">
    <source>
        <dbReference type="EMBL" id="SJM93592.1"/>
    </source>
</evidence>
<sequence>MKTMPSVDAQNHFGVLIDTAQIEVVSVTRKGRTVAYVMSPDVAQDWVDGQIAMQAEQSGFLSTEETEDFLNSIRNAVD</sequence>
<dbReference type="RefSeq" id="WP_087147444.1">
    <property type="nucleotide sequence ID" value="NZ_FUKJ01000271.1"/>
</dbReference>
<proteinExistence type="inferred from homology"/>
<organism evidence="2 3">
    <name type="scientific">Crenothrix polyspora</name>
    <dbReference type="NCBI Taxonomy" id="360316"/>
    <lineage>
        <taxon>Bacteria</taxon>
        <taxon>Pseudomonadati</taxon>
        <taxon>Pseudomonadota</taxon>
        <taxon>Gammaproteobacteria</taxon>
        <taxon>Methylococcales</taxon>
        <taxon>Crenotrichaceae</taxon>
        <taxon>Crenothrix</taxon>
    </lineage>
</organism>
<name>A0A1R4HBF5_9GAMM</name>
<protein>
    <submittedName>
        <fullName evidence="2">Antitoxin of toxin-antitoxin system StbD</fullName>
    </submittedName>
</protein>